<dbReference type="PANTHER" id="PTHR46648">
    <property type="entry name" value="HIT FAMILY PROTEIN 1"/>
    <property type="match status" value="1"/>
</dbReference>
<feature type="short sequence motif" description="Histidine triad motif" evidence="1">
    <location>
        <begin position="142"/>
        <end position="146"/>
    </location>
</feature>
<name>A0ABY0V814_9ACTO</name>
<proteinExistence type="predicted"/>
<keyword evidence="4" id="KW-1185">Reference proteome</keyword>
<feature type="domain" description="HIT" evidence="2">
    <location>
        <begin position="55"/>
        <end position="158"/>
    </location>
</feature>
<protein>
    <submittedName>
        <fullName evidence="3">Diadenosine tetraphosphate (Ap4A) hydrolase</fullName>
    </submittedName>
</protein>
<dbReference type="InterPro" id="IPR019808">
    <property type="entry name" value="Histidine_triad_CS"/>
</dbReference>
<dbReference type="Gene3D" id="3.30.428.10">
    <property type="entry name" value="HIT-like"/>
    <property type="match status" value="1"/>
</dbReference>
<dbReference type="Pfam" id="PF01230">
    <property type="entry name" value="HIT"/>
    <property type="match status" value="1"/>
</dbReference>
<accession>A0ABY0V814</accession>
<evidence type="ECO:0000259" key="2">
    <source>
        <dbReference type="PROSITE" id="PS51084"/>
    </source>
</evidence>
<dbReference type="InterPro" id="IPR001310">
    <property type="entry name" value="Histidine_triad_HIT"/>
</dbReference>
<evidence type="ECO:0000256" key="1">
    <source>
        <dbReference type="PROSITE-ProRule" id="PRU00464"/>
    </source>
</evidence>
<dbReference type="PROSITE" id="PS00892">
    <property type="entry name" value="HIT_1"/>
    <property type="match status" value="1"/>
</dbReference>
<dbReference type="SUPFAM" id="SSF54197">
    <property type="entry name" value="HIT-like"/>
    <property type="match status" value="1"/>
</dbReference>
<evidence type="ECO:0000313" key="4">
    <source>
        <dbReference type="Proteomes" id="UP000198976"/>
    </source>
</evidence>
<dbReference type="PANTHER" id="PTHR46648:SF1">
    <property type="entry name" value="ADENOSINE 5'-MONOPHOSPHORAMIDASE HNT1"/>
    <property type="match status" value="1"/>
</dbReference>
<dbReference type="InterPro" id="IPR011146">
    <property type="entry name" value="HIT-like"/>
</dbReference>
<gene>
    <name evidence="3" type="ORF">SAMN04489714_1308</name>
</gene>
<sequence>MLVKLACCQPLKGISSRHWLPDSFSVRSGAGAEGYRDEGGPCGRKMGDNRAMSTAFENIIDGTWSGRFAWADDVCVVFATIEPIRAGHMLVVPRHPYPSWTDAPVEVAEHLMRVAHIIGRAQIEAFDVERAGLIIAGFEVPHTHLHVVPMKSEADIAFANAAQASDDALDDATTRVREALVGLGYEANVPPSMGSASLS</sequence>
<keyword evidence="3" id="KW-0378">Hydrolase</keyword>
<dbReference type="InterPro" id="IPR036265">
    <property type="entry name" value="HIT-like_sf"/>
</dbReference>
<dbReference type="Proteomes" id="UP000198976">
    <property type="component" value="Chromosome I"/>
</dbReference>
<dbReference type="EMBL" id="LT629792">
    <property type="protein sequence ID" value="SDT96833.1"/>
    <property type="molecule type" value="Genomic_DNA"/>
</dbReference>
<organism evidence="3 4">
    <name type="scientific">Schaalia radingae</name>
    <dbReference type="NCBI Taxonomy" id="131110"/>
    <lineage>
        <taxon>Bacteria</taxon>
        <taxon>Bacillati</taxon>
        <taxon>Actinomycetota</taxon>
        <taxon>Actinomycetes</taxon>
        <taxon>Actinomycetales</taxon>
        <taxon>Actinomycetaceae</taxon>
        <taxon>Schaalia</taxon>
    </lineage>
</organism>
<evidence type="ECO:0000313" key="3">
    <source>
        <dbReference type="EMBL" id="SDT96833.1"/>
    </source>
</evidence>
<dbReference type="GO" id="GO:0016787">
    <property type="term" value="F:hydrolase activity"/>
    <property type="evidence" value="ECO:0007669"/>
    <property type="project" value="UniProtKB-KW"/>
</dbReference>
<reference evidence="3 4" key="1">
    <citation type="submission" date="2016-10" db="EMBL/GenBank/DDBJ databases">
        <authorList>
            <person name="Varghese N."/>
            <person name="Submissions S."/>
        </authorList>
    </citation>
    <scope>NUCLEOTIDE SEQUENCE [LARGE SCALE GENOMIC DNA]</scope>
    <source>
        <strain evidence="3 4">DSM 9169</strain>
    </source>
</reference>
<dbReference type="PROSITE" id="PS51084">
    <property type="entry name" value="HIT_2"/>
    <property type="match status" value="1"/>
</dbReference>